<feature type="region of interest" description="Disordered" evidence="1">
    <location>
        <begin position="78"/>
        <end position="103"/>
    </location>
</feature>
<feature type="compositionally biased region" description="Acidic residues" evidence="1">
    <location>
        <begin position="90"/>
        <end position="99"/>
    </location>
</feature>
<dbReference type="Proteomes" id="UP000093000">
    <property type="component" value="Unassembled WGS sequence"/>
</dbReference>
<proteinExistence type="predicted"/>
<evidence type="ECO:0000313" key="3">
    <source>
        <dbReference type="Proteomes" id="UP000093000"/>
    </source>
</evidence>
<organism evidence="2 3">
    <name type="scientific">Choanephora cucurbitarum</name>
    <dbReference type="NCBI Taxonomy" id="101091"/>
    <lineage>
        <taxon>Eukaryota</taxon>
        <taxon>Fungi</taxon>
        <taxon>Fungi incertae sedis</taxon>
        <taxon>Mucoromycota</taxon>
        <taxon>Mucoromycotina</taxon>
        <taxon>Mucoromycetes</taxon>
        <taxon>Mucorales</taxon>
        <taxon>Mucorineae</taxon>
        <taxon>Choanephoraceae</taxon>
        <taxon>Choanephoroideae</taxon>
        <taxon>Choanephora</taxon>
    </lineage>
</organism>
<dbReference type="OrthoDB" id="2355444at2759"/>
<dbReference type="AlphaFoldDB" id="A0A1C7NL41"/>
<comment type="caution">
    <text evidence="2">The sequence shown here is derived from an EMBL/GenBank/DDBJ whole genome shotgun (WGS) entry which is preliminary data.</text>
</comment>
<protein>
    <submittedName>
        <fullName evidence="2">Uncharacterized protein</fullName>
    </submittedName>
</protein>
<dbReference type="EMBL" id="LUGH01000108">
    <property type="protein sequence ID" value="OBZ89196.1"/>
    <property type="molecule type" value="Genomic_DNA"/>
</dbReference>
<gene>
    <name evidence="2" type="ORF">A0J61_02755</name>
</gene>
<keyword evidence="3" id="KW-1185">Reference proteome</keyword>
<name>A0A1C7NL41_9FUNG</name>
<dbReference type="InParanoid" id="A0A1C7NL41"/>
<accession>A0A1C7NL41</accession>
<evidence type="ECO:0000313" key="2">
    <source>
        <dbReference type="EMBL" id="OBZ89196.1"/>
    </source>
</evidence>
<sequence>MMKLNDLVSGKVVTMNEWLCNEIYRLKNNLKPRHFESYGELVEMIQEDPGRFQVCNTSLPPLTVNTLSPKLAASTTVSTEPFYSEKDQREDEELGGDEPIDTRMNYTNIPLTTEYPTQYTKPTLQPPVWLCKAFIDIMEYCDNTNNITYSNQPELLLKEFEELRLIVKLGNSIDVNEFRERLCSILFGKIQMTENLVHTWRMICEWVTRPPVNNHQNAVKWVNLTLGAYIAAQRYYISHRQEYPRDRHLSIAQNI</sequence>
<reference evidence="2 3" key="1">
    <citation type="submission" date="2016-03" db="EMBL/GenBank/DDBJ databases">
        <title>Choanephora cucurbitarum.</title>
        <authorList>
            <person name="Min B."/>
            <person name="Park H."/>
            <person name="Park J.-H."/>
            <person name="Shin H.-D."/>
            <person name="Choi I.-G."/>
        </authorList>
    </citation>
    <scope>NUCLEOTIDE SEQUENCE [LARGE SCALE GENOMIC DNA]</scope>
    <source>
        <strain evidence="2 3">KUS-F28377</strain>
    </source>
</reference>
<evidence type="ECO:0000256" key="1">
    <source>
        <dbReference type="SAM" id="MobiDB-lite"/>
    </source>
</evidence>